<proteinExistence type="predicted"/>
<organism evidence="1 2">
    <name type="scientific">Pseudomonas syringae CC1557</name>
    <dbReference type="NCBI Taxonomy" id="1357279"/>
    <lineage>
        <taxon>Bacteria</taxon>
        <taxon>Pseudomonadati</taxon>
        <taxon>Pseudomonadota</taxon>
        <taxon>Gammaproteobacteria</taxon>
        <taxon>Pseudomonadales</taxon>
        <taxon>Pseudomonadaceae</taxon>
        <taxon>Pseudomonas</taxon>
        <taxon>Pseudomonas syringae</taxon>
    </lineage>
</organism>
<evidence type="ECO:0000313" key="1">
    <source>
        <dbReference type="EMBL" id="AHG43680.1"/>
    </source>
</evidence>
<dbReference type="Proteomes" id="UP000019089">
    <property type="component" value="Chromosome"/>
</dbReference>
<dbReference type="HOGENOM" id="CLU_2410992_0_0_6"/>
<evidence type="ECO:0000313" key="2">
    <source>
        <dbReference type="Proteomes" id="UP000019089"/>
    </source>
</evidence>
<dbReference type="KEGG" id="psyr:N018_21925"/>
<reference evidence="1 2" key="1">
    <citation type="submission" date="2013-12" db="EMBL/GenBank/DDBJ databases">
        <title>Interactions Between Genome Architecture and Virulence Genes in Pseudomonas syringae, strain CC1557 as a model.</title>
        <authorList>
            <person name="Baltrus D."/>
            <person name="Hockett K."/>
            <person name="Karlsrud E."/>
            <person name="Dougherty K."/>
            <person name="Nishimura M."/>
        </authorList>
    </citation>
    <scope>NUCLEOTIDE SEQUENCE [LARGE SCALE GENOMIC DNA]</scope>
    <source>
        <strain evidence="1 2">CC1557</strain>
    </source>
</reference>
<name>W0N2G2_PSESX</name>
<gene>
    <name evidence="1" type="ORF">N018_21925</name>
</gene>
<protein>
    <submittedName>
        <fullName evidence="1">Uncharacterized protein</fullName>
    </submittedName>
</protein>
<accession>W0N2G2</accession>
<dbReference type="RefSeq" id="WP_024644968.1">
    <property type="nucleotide sequence ID" value="NZ_CP007014.1"/>
</dbReference>
<dbReference type="EMBL" id="CP007014">
    <property type="protein sequence ID" value="AHG43680.1"/>
    <property type="molecule type" value="Genomic_DNA"/>
</dbReference>
<dbReference type="AlphaFoldDB" id="W0N2G2"/>
<sequence>MDELIKPAEVVETTGHVAVDVFEKKAYQFFWYFWGDVHCDGRLYNSAQKGEVKKFSRLHQLIDYIKSGEFELNPELSYIAWKMSAMEYRDIS</sequence>